<dbReference type="Pfam" id="PF02602">
    <property type="entry name" value="HEM4"/>
    <property type="match status" value="2"/>
</dbReference>
<dbReference type="GO" id="GO:0005829">
    <property type="term" value="C:cytosol"/>
    <property type="evidence" value="ECO:0007669"/>
    <property type="project" value="TreeGrafter"/>
</dbReference>
<accession>A0AAD9FU50</accession>
<dbReference type="InterPro" id="IPR039793">
    <property type="entry name" value="UROS/Hem4"/>
</dbReference>
<proteinExistence type="predicted"/>
<evidence type="ECO:0000313" key="3">
    <source>
        <dbReference type="Proteomes" id="UP001182556"/>
    </source>
</evidence>
<evidence type="ECO:0000259" key="1">
    <source>
        <dbReference type="Pfam" id="PF02602"/>
    </source>
</evidence>
<dbReference type="SUPFAM" id="SSF69618">
    <property type="entry name" value="HemD-like"/>
    <property type="match status" value="1"/>
</dbReference>
<dbReference type="PANTHER" id="PTHR12390">
    <property type="entry name" value="UROPORPHYRINOGEN III SYNTHASE"/>
    <property type="match status" value="1"/>
</dbReference>
<sequence>MTAQLAHAPRSTVVLFKTPVHGVQGENGGEAAGGDPYAETLRQGGFDTAFVPVLQEEYHLEEVCAVLQSDEEWEGVVVTSKRGAEGWVRAVSKLRRKGGANVTIGTDWSNIPLWTVGSTSLDVFDQALSDPTMDVRYIPRPSFAGHTAKSASTLIPHLLSRPPRSPALNLQPTPPGPGGANAAAYRPYLLIRGDKSMDEIPRALRGAKRAYRSITVYSTRSRTDIPQSTRTVLGLSTSIADYSPDRPASLWLAFFSPSSAAFALEHLHPKVVSSPSTRVFAIGETTAAWLTSKGITVHAMADQPTPDGMVRALREAEDKER</sequence>
<name>A0AAD9FU50_PAPLA</name>
<dbReference type="EMBL" id="JAODAN010000002">
    <property type="protein sequence ID" value="KAK1926239.1"/>
    <property type="molecule type" value="Genomic_DNA"/>
</dbReference>
<dbReference type="InterPro" id="IPR003754">
    <property type="entry name" value="4pyrrol_synth_uPrphyn_synth"/>
</dbReference>
<feature type="domain" description="Tetrapyrrole biosynthesis uroporphyrinogen III synthase" evidence="1">
    <location>
        <begin position="36"/>
        <end position="124"/>
    </location>
</feature>
<gene>
    <name evidence="2" type="ORF">DB88DRAFT_155751</name>
</gene>
<dbReference type="Gene3D" id="3.40.50.10090">
    <property type="match status" value="2"/>
</dbReference>
<feature type="domain" description="Tetrapyrrole biosynthesis uroporphyrinogen III synthase" evidence="1">
    <location>
        <begin position="186"/>
        <end position="310"/>
    </location>
</feature>
<dbReference type="CDD" id="cd06578">
    <property type="entry name" value="HemD"/>
    <property type="match status" value="1"/>
</dbReference>
<reference evidence="2" key="1">
    <citation type="submission" date="2023-02" db="EMBL/GenBank/DDBJ databases">
        <title>Identification and recombinant expression of a fungal hydrolase from Papiliotrema laurentii that hydrolyzes apple cutin and clears colloidal polyester polyurethane.</title>
        <authorList>
            <consortium name="DOE Joint Genome Institute"/>
            <person name="Roman V.A."/>
            <person name="Bojanowski C."/>
            <person name="Crable B.R."/>
            <person name="Wagner D.N."/>
            <person name="Hung C.S."/>
            <person name="Nadeau L.J."/>
            <person name="Schratz L."/>
            <person name="Haridas S."/>
            <person name="Pangilinan J."/>
            <person name="Lipzen A."/>
            <person name="Na H."/>
            <person name="Yan M."/>
            <person name="Ng V."/>
            <person name="Grigoriev I.V."/>
            <person name="Spatafora J.W."/>
            <person name="Barlow D."/>
            <person name="Biffinger J."/>
            <person name="Kelley-Loughnane N."/>
            <person name="Varaljay V.A."/>
            <person name="Crookes-Goodson W.J."/>
        </authorList>
    </citation>
    <scope>NUCLEOTIDE SEQUENCE</scope>
    <source>
        <strain evidence="2">5307AH</strain>
    </source>
</reference>
<dbReference type="GO" id="GO:0006780">
    <property type="term" value="P:uroporphyrinogen III biosynthetic process"/>
    <property type="evidence" value="ECO:0007669"/>
    <property type="project" value="InterPro"/>
</dbReference>
<dbReference type="GO" id="GO:0004852">
    <property type="term" value="F:uroporphyrinogen-III synthase activity"/>
    <property type="evidence" value="ECO:0007669"/>
    <property type="project" value="InterPro"/>
</dbReference>
<keyword evidence="3" id="KW-1185">Reference proteome</keyword>
<dbReference type="InterPro" id="IPR036108">
    <property type="entry name" value="4pyrrol_syn_uPrphyn_synt_sf"/>
</dbReference>
<dbReference type="Proteomes" id="UP001182556">
    <property type="component" value="Unassembled WGS sequence"/>
</dbReference>
<comment type="caution">
    <text evidence="2">The sequence shown here is derived from an EMBL/GenBank/DDBJ whole genome shotgun (WGS) entry which is preliminary data.</text>
</comment>
<dbReference type="AlphaFoldDB" id="A0AAD9FU50"/>
<organism evidence="2 3">
    <name type="scientific">Papiliotrema laurentii</name>
    <name type="common">Cryptococcus laurentii</name>
    <dbReference type="NCBI Taxonomy" id="5418"/>
    <lineage>
        <taxon>Eukaryota</taxon>
        <taxon>Fungi</taxon>
        <taxon>Dikarya</taxon>
        <taxon>Basidiomycota</taxon>
        <taxon>Agaricomycotina</taxon>
        <taxon>Tremellomycetes</taxon>
        <taxon>Tremellales</taxon>
        <taxon>Rhynchogastremaceae</taxon>
        <taxon>Papiliotrema</taxon>
    </lineage>
</organism>
<protein>
    <submittedName>
        <fullName evidence="2">Tetrapyrrole biosynthesis, uroporphyrinogen III synthase</fullName>
    </submittedName>
</protein>
<evidence type="ECO:0000313" key="2">
    <source>
        <dbReference type="EMBL" id="KAK1926239.1"/>
    </source>
</evidence>
<dbReference type="PANTHER" id="PTHR12390:SF0">
    <property type="entry name" value="UROPORPHYRINOGEN-III SYNTHASE"/>
    <property type="match status" value="1"/>
</dbReference>